<proteinExistence type="predicted"/>
<evidence type="ECO:0000313" key="1">
    <source>
        <dbReference type="EMBL" id="PFG44562.1"/>
    </source>
</evidence>
<accession>A0A2A9F1Z9</accession>
<dbReference type="SUPFAM" id="SSF81606">
    <property type="entry name" value="PP2C-like"/>
    <property type="match status" value="1"/>
</dbReference>
<evidence type="ECO:0008006" key="3">
    <source>
        <dbReference type="Google" id="ProtNLM"/>
    </source>
</evidence>
<dbReference type="InterPro" id="IPR036457">
    <property type="entry name" value="PPM-type-like_dom_sf"/>
</dbReference>
<gene>
    <name evidence="1" type="ORF">ATJ88_3290</name>
</gene>
<protein>
    <recommendedName>
        <fullName evidence="3">Protein phosphatase 2C-like protein</fullName>
    </recommendedName>
</protein>
<evidence type="ECO:0000313" key="2">
    <source>
        <dbReference type="Proteomes" id="UP000224130"/>
    </source>
</evidence>
<dbReference type="AlphaFoldDB" id="A0A2A9F1Z9"/>
<keyword evidence="2" id="KW-1185">Reference proteome</keyword>
<reference evidence="1 2" key="1">
    <citation type="submission" date="2017-10" db="EMBL/GenBank/DDBJ databases">
        <title>Sequencing the genomes of 1000 actinobacteria strains.</title>
        <authorList>
            <person name="Klenk H.-P."/>
        </authorList>
    </citation>
    <scope>NUCLEOTIDE SEQUENCE [LARGE SCALE GENOMIC DNA]</scope>
    <source>
        <strain evidence="1 2">DSM 21863</strain>
    </source>
</reference>
<name>A0A2A9F1Z9_9MICO</name>
<sequence length="263" mass="28619">MRVATAMLPEAASSQDRILVTNTAVIVLDGASAFVPVDVPTSTYVDTFGNSLIDGLAAKPQIPLADLVAQSIKETSSALDLHPDAAPSSTVAIARHDDEGLDLFVLGDSQIATPHGVYVDTRIDGVAQEERARYRARLAQGYGFDETHRELLRALQAEQARHRNADDGFWIAEAAPNAARHGLEVRMSLDTTPWLVLATDGAYRPMRHLSLDVWANVAKLSGVELASLMRDLDTWEDCEDPDGLTLPRAKRHDDKALAVIRYG</sequence>
<dbReference type="EMBL" id="PDJJ01000001">
    <property type="protein sequence ID" value="PFG44562.1"/>
    <property type="molecule type" value="Genomic_DNA"/>
</dbReference>
<organism evidence="1 2">
    <name type="scientific">Isoptericola jiangsuensis</name>
    <dbReference type="NCBI Taxonomy" id="548579"/>
    <lineage>
        <taxon>Bacteria</taxon>
        <taxon>Bacillati</taxon>
        <taxon>Actinomycetota</taxon>
        <taxon>Actinomycetes</taxon>
        <taxon>Micrococcales</taxon>
        <taxon>Promicromonosporaceae</taxon>
        <taxon>Isoptericola</taxon>
    </lineage>
</organism>
<dbReference type="Proteomes" id="UP000224130">
    <property type="component" value="Unassembled WGS sequence"/>
</dbReference>
<comment type="caution">
    <text evidence="1">The sequence shown here is derived from an EMBL/GenBank/DDBJ whole genome shotgun (WGS) entry which is preliminary data.</text>
</comment>